<dbReference type="OrthoDB" id="439808at2759"/>
<evidence type="ECO:0000259" key="2">
    <source>
        <dbReference type="PROSITE" id="PS50102"/>
    </source>
</evidence>
<dbReference type="SMART" id="SM00360">
    <property type="entry name" value="RRM"/>
    <property type="match status" value="1"/>
</dbReference>
<dbReference type="InterPro" id="IPR012677">
    <property type="entry name" value="Nucleotide-bd_a/b_plait_sf"/>
</dbReference>
<evidence type="ECO:0000313" key="3">
    <source>
        <dbReference type="EMBL" id="KAA1114467.1"/>
    </source>
</evidence>
<evidence type="ECO:0000256" key="1">
    <source>
        <dbReference type="PROSITE-ProRule" id="PRU00176"/>
    </source>
</evidence>
<gene>
    <name evidence="3" type="ORF">PGT21_010123</name>
</gene>
<keyword evidence="4" id="KW-1185">Reference proteome</keyword>
<dbReference type="InterPro" id="IPR000504">
    <property type="entry name" value="RRM_dom"/>
</dbReference>
<dbReference type="EMBL" id="VSWC01000014">
    <property type="protein sequence ID" value="KAA1114467.1"/>
    <property type="molecule type" value="Genomic_DNA"/>
</dbReference>
<comment type="caution">
    <text evidence="3">The sequence shown here is derived from an EMBL/GenBank/DDBJ whole genome shotgun (WGS) entry which is preliminary data.</text>
</comment>
<evidence type="ECO:0000313" key="4">
    <source>
        <dbReference type="Proteomes" id="UP000324748"/>
    </source>
</evidence>
<feature type="domain" description="RRM" evidence="2">
    <location>
        <begin position="48"/>
        <end position="121"/>
    </location>
</feature>
<dbReference type="PROSITE" id="PS50102">
    <property type="entry name" value="RRM"/>
    <property type="match status" value="1"/>
</dbReference>
<dbReference type="Proteomes" id="UP000324748">
    <property type="component" value="Unassembled WGS sequence"/>
</dbReference>
<dbReference type="InterPro" id="IPR035979">
    <property type="entry name" value="RBD_domain_sf"/>
</dbReference>
<dbReference type="AlphaFoldDB" id="A0A5B0QMH8"/>
<dbReference type="Gene3D" id="3.30.70.330">
    <property type="match status" value="1"/>
</dbReference>
<sequence>MAYKRHKKAGYAKRPGFNRHASFIMSSPPIIYEDEASYCTRYTDTTTRLVKVSNLTLGTSEDNVRAAFQEFGNINHCFILMSAPTAAWLVFATPAKALASIVGMKGAVADGRKLRVHGIPSASLGGLALLLRIS</sequence>
<dbReference type="GO" id="GO:0003723">
    <property type="term" value="F:RNA binding"/>
    <property type="evidence" value="ECO:0007669"/>
    <property type="project" value="UniProtKB-UniRule"/>
</dbReference>
<accession>A0A5B0QMH8</accession>
<dbReference type="CDD" id="cd00590">
    <property type="entry name" value="RRM_SF"/>
    <property type="match status" value="1"/>
</dbReference>
<name>A0A5B0QMH8_PUCGR</name>
<dbReference type="SUPFAM" id="SSF54928">
    <property type="entry name" value="RNA-binding domain, RBD"/>
    <property type="match status" value="1"/>
</dbReference>
<organism evidence="3 4">
    <name type="scientific">Puccinia graminis f. sp. tritici</name>
    <dbReference type="NCBI Taxonomy" id="56615"/>
    <lineage>
        <taxon>Eukaryota</taxon>
        <taxon>Fungi</taxon>
        <taxon>Dikarya</taxon>
        <taxon>Basidiomycota</taxon>
        <taxon>Pucciniomycotina</taxon>
        <taxon>Pucciniomycetes</taxon>
        <taxon>Pucciniales</taxon>
        <taxon>Pucciniaceae</taxon>
        <taxon>Puccinia</taxon>
    </lineage>
</organism>
<reference evidence="3 4" key="1">
    <citation type="submission" date="2019-05" db="EMBL/GenBank/DDBJ databases">
        <title>Emergence of the Ug99 lineage of the wheat stem rust pathogen through somatic hybridization.</title>
        <authorList>
            <person name="Li F."/>
            <person name="Upadhyaya N.M."/>
            <person name="Sperschneider J."/>
            <person name="Matny O."/>
            <person name="Nguyen-Phuc H."/>
            <person name="Mago R."/>
            <person name="Raley C."/>
            <person name="Miller M.E."/>
            <person name="Silverstein K.A.T."/>
            <person name="Henningsen E."/>
            <person name="Hirsch C.D."/>
            <person name="Visser B."/>
            <person name="Pretorius Z.A."/>
            <person name="Steffenson B.J."/>
            <person name="Schwessinger B."/>
            <person name="Dodds P.N."/>
            <person name="Figueroa M."/>
        </authorList>
    </citation>
    <scope>NUCLEOTIDE SEQUENCE [LARGE SCALE GENOMIC DNA]</scope>
    <source>
        <strain evidence="3">21-0</strain>
    </source>
</reference>
<keyword evidence="1" id="KW-0694">RNA-binding</keyword>
<dbReference type="Pfam" id="PF00076">
    <property type="entry name" value="RRM_1"/>
    <property type="match status" value="1"/>
</dbReference>
<proteinExistence type="predicted"/>
<protein>
    <recommendedName>
        <fullName evidence="2">RRM domain-containing protein</fullName>
    </recommendedName>
</protein>